<dbReference type="InterPro" id="IPR057010">
    <property type="entry name" value="MrpH_C"/>
</dbReference>
<name>A0A1B7JWG8_9GAMM</name>
<dbReference type="Pfam" id="PF24223">
    <property type="entry name" value="MrpH_C"/>
    <property type="match status" value="1"/>
</dbReference>
<accession>A0A1B7JWG8</accession>
<dbReference type="GO" id="GO:0009289">
    <property type="term" value="C:pilus"/>
    <property type="evidence" value="ECO:0007669"/>
    <property type="project" value="InterPro"/>
</dbReference>
<evidence type="ECO:0000256" key="1">
    <source>
        <dbReference type="SAM" id="SignalP"/>
    </source>
</evidence>
<dbReference type="InterPro" id="IPR036937">
    <property type="entry name" value="Adhesion_dom_fimbrial_sf"/>
</dbReference>
<dbReference type="Pfam" id="PF24222">
    <property type="entry name" value="MrpH_N"/>
    <property type="match status" value="1"/>
</dbReference>
<dbReference type="RefSeq" id="WP_068440175.1">
    <property type="nucleotide sequence ID" value="NZ_LXEW01000024.1"/>
</dbReference>
<dbReference type="Gene3D" id="2.60.40.1090">
    <property type="entry name" value="Fimbrial-type adhesion domain"/>
    <property type="match status" value="1"/>
</dbReference>
<dbReference type="InterPro" id="IPR008966">
    <property type="entry name" value="Adhesion_dom_sf"/>
</dbReference>
<comment type="caution">
    <text evidence="4">The sequence shown here is derived from an EMBL/GenBank/DDBJ whole genome shotgun (WGS) entry which is preliminary data.</text>
</comment>
<feature type="domain" description="Fimbrial adhesin MrpH C-terminal" evidence="3">
    <location>
        <begin position="157"/>
        <end position="272"/>
    </location>
</feature>
<sequence length="272" mass="28620">MKFLSSLLLGAAMVSSSASAAIFSYITESKPIGTTGDADYTFIIERWDDEPRGTLNPCYGAAMCNLSVNHKHTTAGTPGGATLTIGSIRGYQYMWQVQEFARSKVGFPIGPMIAQHRGMRLQSNQECVGLFYETGSQRGGLLPGSLCGIAPPPVGACRINNNIPDINFGSVDEASLNGLMQEVTVSVTCNLPMSVLVIASGTNNGRVRLRNDNSLNASLFLGPNNRPGEVGQSLYVPGGGTSTVQLKARLDTSGRVAPGAFNGAASLILTMP</sequence>
<evidence type="ECO:0000313" key="5">
    <source>
        <dbReference type="Proteomes" id="UP000078224"/>
    </source>
</evidence>
<keyword evidence="1" id="KW-0732">Signal</keyword>
<dbReference type="SUPFAM" id="SSF49401">
    <property type="entry name" value="Bacterial adhesins"/>
    <property type="match status" value="1"/>
</dbReference>
<feature type="signal peptide" evidence="1">
    <location>
        <begin position="1"/>
        <end position="20"/>
    </location>
</feature>
<keyword evidence="5" id="KW-1185">Reference proteome</keyword>
<dbReference type="AlphaFoldDB" id="A0A1B7JWG8"/>
<dbReference type="PATRIC" id="fig|1354272.4.peg.1705"/>
<dbReference type="CDD" id="cd22566">
    <property type="entry name" value="MrpH-like"/>
    <property type="match status" value="1"/>
</dbReference>
<dbReference type="EMBL" id="LXEW01000024">
    <property type="protein sequence ID" value="OAT52263.1"/>
    <property type="molecule type" value="Genomic_DNA"/>
</dbReference>
<dbReference type="InterPro" id="IPR057009">
    <property type="entry name" value="MrpH_N"/>
</dbReference>
<evidence type="ECO:0000259" key="3">
    <source>
        <dbReference type="Pfam" id="PF24223"/>
    </source>
</evidence>
<evidence type="ECO:0000313" key="4">
    <source>
        <dbReference type="EMBL" id="OAT52263.1"/>
    </source>
</evidence>
<reference evidence="4 5" key="1">
    <citation type="submission" date="2016-04" db="EMBL/GenBank/DDBJ databases">
        <title>ATOL: Assembling a taxonomically balanced genome-scale reconstruction of the evolutionary history of the Enterobacteriaceae.</title>
        <authorList>
            <person name="Plunkett G.III."/>
            <person name="Neeno-Eckwall E.C."/>
            <person name="Glasner J.D."/>
            <person name="Perna N.T."/>
        </authorList>
    </citation>
    <scope>NUCLEOTIDE SEQUENCE [LARGE SCALE GENOMIC DNA]</scope>
    <source>
        <strain evidence="4 5">ATCC 35613</strain>
    </source>
</reference>
<feature type="domain" description="Fimbrial adhesin MrpH N-terminal" evidence="2">
    <location>
        <begin position="20"/>
        <end position="155"/>
    </location>
</feature>
<feature type="chain" id="PRO_5008595716" evidence="1">
    <location>
        <begin position="21"/>
        <end position="272"/>
    </location>
</feature>
<protein>
    <submittedName>
        <fullName evidence="4">MrfJ family protein</fullName>
    </submittedName>
</protein>
<proteinExistence type="predicted"/>
<dbReference type="GO" id="GO:0007155">
    <property type="term" value="P:cell adhesion"/>
    <property type="evidence" value="ECO:0007669"/>
    <property type="project" value="InterPro"/>
</dbReference>
<gene>
    <name evidence="4" type="ORF">M998_1677</name>
</gene>
<organism evidence="4 5">
    <name type="scientific">Providencia heimbachae ATCC 35613</name>
    <dbReference type="NCBI Taxonomy" id="1354272"/>
    <lineage>
        <taxon>Bacteria</taxon>
        <taxon>Pseudomonadati</taxon>
        <taxon>Pseudomonadota</taxon>
        <taxon>Gammaproteobacteria</taxon>
        <taxon>Enterobacterales</taxon>
        <taxon>Morganellaceae</taxon>
        <taxon>Providencia</taxon>
    </lineage>
</organism>
<dbReference type="Proteomes" id="UP000078224">
    <property type="component" value="Unassembled WGS sequence"/>
</dbReference>
<dbReference type="OrthoDB" id="6454267at2"/>
<evidence type="ECO:0000259" key="2">
    <source>
        <dbReference type="Pfam" id="PF24222"/>
    </source>
</evidence>